<accession>A0A1B1E0R5</accession>
<proteinExistence type="predicted"/>
<keyword evidence="2" id="KW-0812">Transmembrane</keyword>
<reference evidence="4" key="1">
    <citation type="submission" date="2016-06" db="EMBL/GenBank/DDBJ databases">
        <title>First high quality genome sequence of Plasmodium coatneyi using continuous long reads from single molecule, real-time sequencing.</title>
        <authorList>
            <person name="Chien J.-T."/>
            <person name="Pakala S.B."/>
            <person name="Geraldo J.A."/>
            <person name="Lapp S.A."/>
            <person name="Barnwell J.W."/>
            <person name="Kissinger J.C."/>
            <person name="Galinski M.R."/>
            <person name="Humphrey J.C."/>
        </authorList>
    </citation>
    <scope>NUCLEOTIDE SEQUENCE [LARGE SCALE GENOMIC DNA]</scope>
    <source>
        <strain evidence="4">Hackeri</strain>
    </source>
</reference>
<keyword evidence="4" id="KW-1185">Reference proteome</keyword>
<dbReference type="Proteomes" id="UP000092716">
    <property type="component" value="Chromosome 9"/>
</dbReference>
<dbReference type="RefSeq" id="XP_019915142.1">
    <property type="nucleotide sequence ID" value="XM_020059549.1"/>
</dbReference>
<name>A0A1B1E0R5_9APIC</name>
<feature type="region of interest" description="Disordered" evidence="1">
    <location>
        <begin position="1412"/>
        <end position="1480"/>
    </location>
</feature>
<dbReference type="EMBL" id="CP016247">
    <property type="protein sequence ID" value="ANQ08447.1"/>
    <property type="molecule type" value="Genomic_DNA"/>
</dbReference>
<feature type="compositionally biased region" description="Low complexity" evidence="1">
    <location>
        <begin position="933"/>
        <end position="942"/>
    </location>
</feature>
<feature type="region of interest" description="Disordered" evidence="1">
    <location>
        <begin position="1754"/>
        <end position="1785"/>
    </location>
</feature>
<evidence type="ECO:0000313" key="3">
    <source>
        <dbReference type="EMBL" id="ANQ08447.1"/>
    </source>
</evidence>
<feature type="transmembrane region" description="Helical" evidence="2">
    <location>
        <begin position="1152"/>
        <end position="1176"/>
    </location>
</feature>
<sequence>MIKKILNNLNISNEEKDENFSHSENILNLIEGIIIHENSYWKYVNILNELTTLCYEDPLNFRKFFFVKNENVVEQKKKANQIVDRILIVLEKYEDARSTFLCAIAKLIFINAFDLNVEILRTLCDLAYNEEYKYDVLSVFEEIVAAAMLNSAEKETLKNIFRGLQHMPRDEAVAKSFSSCIHKVIKLLRDSLDEHILGFLSVATLDRHNCLIAYDEGLLKILTTEMTKREEDKFEEAPPHLEMVYRIVQQLCGNHVKHCTMLVKEKMHLNFYFKKIKEIIKKDFMSHFEKKKSIFCNIILHTINNICTFEKEILFELCNSHHLIDLLLIGIKMEMSNPYFLSASLAGLLLVLKNEELYKKNIEYILENTKDLKIVLPFLFGQKYNSMLRHYHKEDEHVEIYLHDVVKSTLDIFAFFFIKEVDKFSMKVKKGFRDSDINYYLLVCLESQNEDVVIRLLRCIHLIPFDDCKSIEFHKIFFLLREREITLNEKWKEIYYYCVRIYIKVIKNEEISKILEQYKFEDTLTGILRIMNQFLLRAVILHRKNDLVTFKGRKAAPGRYGDYVGGEIDYSNQETYATVDLDDAEVDLNKITVELLRTCSRYPPLRYFMRNNSASYYFINVLTNEDSLFSEINVDYDILIERTWCSSIENVFKALMKNNISKDKKICLRLLINVADMFSGYFYQFKTDTHCNIFDLCTLEEKHWKRKKILQYFYMMNSADVEDYKKQLHTFVHFYMTNLYTLLDVFVEKNIFSELKKEQRENYFPGVLKFNKLKYEKRISKLKLKEKEIRSKILPEQMEGRDNRVNTPLLDELQKVKEKKKKLFLWLHNNNFQQTFDISLVDDYIECNLEHMFEMPKVVKKKKTIRPGRGNVYNGKDPPDGSLEESLAGDATSVNNAASQLEGKTPRTGNIPPLGVHLGSSTSEPSYRDDESSASSLAEENPNETVLDKMACELLSFDKEKIYQQKNNHLNILLFSKRGLFVNCNRGQINVAHILHTFLRIFFSIIINSVNSNEHDHYLRVKEFFLKTTVLKTMINLLAQCSFYDCSVYAHFFRLYSEILKQNLTAVESMDMLIFYNIFFYYCKLLSREFINKLINEEYVLSLKEQYFYAECCKLFYCFTQKIIYIQFSHYSEIQKWCVDCSLFFFFYKNNILLLLYLFIYINSVHHGSVYASYIYHKKNFTSIHTIFFYTLFTLSYLMCFSKKLKYFILYFINYKKYIHKVLFRRSVLHSLFLYQKLIYLRIVLQNQLSLERRTPVQVYHISPVIYVRENAVEWYFLAIGLDKYYLIYIPDNFEENITEDKDIKLVIHSEKKYTDITRICLSKHSENFFVFGYISHEDDKSYELYDIFISVNRHFRDEIISYAQFLSGGSLETKVDLVQDTVFANNLKRHMNIRNIIITSFAYKEMKPDEYSKKSGKAGSKRKDNLNSGVQSHGWSDEEPNEGSLQSEENSDPHYSESSHTLHNHEEPPSSAAESNDEQFNIFRRNTNSKRKRKLFFFVLTKNHLYVFKLNFKKWLCLSPFVDGEKDDIHLYVESSLDSAEELTRGKKKIFTSEKIYLNNFLGLCASPTDDENVAFARKCAVRNTIKQVYSSNNTEYTNEHVVLSTNTTSTTQSDDQPDGHSDDQRGGHPDGQRGDHYQHNESYLSANKSFLKIVHKYNNENLNKIKFVNNYESIVALNYKVKHGELPEKKIKIIMFDDYTRELWKRSLAFSLNIQMTSSYGVATKMDLTALLKTAHTCKNDLKKKWAFIKKGGKKQTPDWARLDPYARRRDGRNTKTRSTNRD</sequence>
<dbReference type="KEGG" id="pcot:PCOAH_00027440"/>
<feature type="compositionally biased region" description="Basic and acidic residues" evidence="1">
    <location>
        <begin position="1619"/>
        <end position="1640"/>
    </location>
</feature>
<evidence type="ECO:0000256" key="2">
    <source>
        <dbReference type="SAM" id="Phobius"/>
    </source>
</evidence>
<feature type="compositionally biased region" description="Basic and acidic residues" evidence="1">
    <location>
        <begin position="1763"/>
        <end position="1785"/>
    </location>
</feature>
<dbReference type="VEuPathDB" id="PlasmoDB:PCOAH_00027440"/>
<organism evidence="3 4">
    <name type="scientific">Plasmodium coatneyi</name>
    <dbReference type="NCBI Taxonomy" id="208452"/>
    <lineage>
        <taxon>Eukaryota</taxon>
        <taxon>Sar</taxon>
        <taxon>Alveolata</taxon>
        <taxon>Apicomplexa</taxon>
        <taxon>Aconoidasida</taxon>
        <taxon>Haemosporida</taxon>
        <taxon>Plasmodiidae</taxon>
        <taxon>Plasmodium</taxon>
    </lineage>
</organism>
<gene>
    <name evidence="3" type="ORF">PCOAH_00027440</name>
</gene>
<keyword evidence="2" id="KW-1133">Transmembrane helix</keyword>
<feature type="region of interest" description="Disordered" evidence="1">
    <location>
        <begin position="1609"/>
        <end position="1640"/>
    </location>
</feature>
<evidence type="ECO:0000256" key="1">
    <source>
        <dbReference type="SAM" id="MobiDB-lite"/>
    </source>
</evidence>
<feature type="region of interest" description="Disordered" evidence="1">
    <location>
        <begin position="867"/>
        <end position="942"/>
    </location>
</feature>
<dbReference type="OrthoDB" id="371299at2759"/>
<dbReference type="GeneID" id="30909472"/>
<keyword evidence="2" id="KW-0472">Membrane</keyword>
<evidence type="ECO:0000313" key="4">
    <source>
        <dbReference type="Proteomes" id="UP000092716"/>
    </source>
</evidence>
<protein>
    <submittedName>
        <fullName evidence="3">Uncharacterized protein</fullName>
    </submittedName>
</protein>
<feature type="transmembrane region" description="Helical" evidence="2">
    <location>
        <begin position="1182"/>
        <end position="1202"/>
    </location>
</feature>